<dbReference type="RefSeq" id="WP_204497544.1">
    <property type="nucleotide sequence ID" value="NZ_JAFBDR010000002.1"/>
</dbReference>
<comment type="caution">
    <text evidence="1">The sequence shown here is derived from an EMBL/GenBank/DDBJ whole genome shotgun (WGS) entry which is preliminary data.</text>
</comment>
<name>A0ABS2MW37_9BACI</name>
<organism evidence="1 2">
    <name type="scientific">Aquibacillus albus</name>
    <dbReference type="NCBI Taxonomy" id="1168171"/>
    <lineage>
        <taxon>Bacteria</taxon>
        <taxon>Bacillati</taxon>
        <taxon>Bacillota</taxon>
        <taxon>Bacilli</taxon>
        <taxon>Bacillales</taxon>
        <taxon>Bacillaceae</taxon>
        <taxon>Aquibacillus</taxon>
    </lineage>
</organism>
<sequence>MNKLYIDENNKIVITPQYPSYLLADFITYLTYLKTHQIKLTRTKGYFSKKDLLAIYSKMKSEKKEVPSNATQTGYPIVHLFYHLSIVLDFIRVHYYKSSAVALVQDEQIEKFVKLTATEQYVTLLEAFWIEADWHELQGEKRMHAPYNIDFLFKDLEEIPANEELDLNEMEEINSFVIDYGQFFYYFSYFGFWEFEINKEKSNQPNRPKRTFAKSIRLTPFFKKIQDALLETWEPHHDEAFEESLNFFANLFVPGYEVARELDTDEAENTESLVDLLSPLFPKVELTTIIKAY</sequence>
<proteinExistence type="predicted"/>
<accession>A0ABS2MW37</accession>
<gene>
    <name evidence="1" type="ORF">JOC48_000589</name>
</gene>
<protein>
    <submittedName>
        <fullName evidence="1">Uncharacterized protein</fullName>
    </submittedName>
</protein>
<reference evidence="1 2" key="1">
    <citation type="submission" date="2021-01" db="EMBL/GenBank/DDBJ databases">
        <title>Genomic Encyclopedia of Type Strains, Phase IV (KMG-IV): sequencing the most valuable type-strain genomes for metagenomic binning, comparative biology and taxonomic classification.</title>
        <authorList>
            <person name="Goeker M."/>
        </authorList>
    </citation>
    <scope>NUCLEOTIDE SEQUENCE [LARGE SCALE GENOMIC DNA]</scope>
    <source>
        <strain evidence="1 2">DSM 23711</strain>
    </source>
</reference>
<evidence type="ECO:0000313" key="2">
    <source>
        <dbReference type="Proteomes" id="UP001296943"/>
    </source>
</evidence>
<dbReference type="Proteomes" id="UP001296943">
    <property type="component" value="Unassembled WGS sequence"/>
</dbReference>
<keyword evidence="2" id="KW-1185">Reference proteome</keyword>
<evidence type="ECO:0000313" key="1">
    <source>
        <dbReference type="EMBL" id="MBM7570111.1"/>
    </source>
</evidence>
<dbReference type="EMBL" id="JAFBDR010000002">
    <property type="protein sequence ID" value="MBM7570111.1"/>
    <property type="molecule type" value="Genomic_DNA"/>
</dbReference>